<comment type="caution">
    <text evidence="3">The sequence shown here is derived from an EMBL/GenBank/DDBJ whole genome shotgun (WGS) entry which is preliminary data.</text>
</comment>
<dbReference type="PANTHER" id="PTHR23131">
    <property type="entry name" value="ENDORIBONUCLEASE LACTB2"/>
    <property type="match status" value="1"/>
</dbReference>
<dbReference type="EMBL" id="JALBUU010000055">
    <property type="protein sequence ID" value="MCI0755772.1"/>
    <property type="molecule type" value="Genomic_DNA"/>
</dbReference>
<dbReference type="InterPro" id="IPR050662">
    <property type="entry name" value="Sec-metab_biosynth-thioest"/>
</dbReference>
<gene>
    <name evidence="3" type="ORF">MON41_19070</name>
</gene>
<evidence type="ECO:0000313" key="3">
    <source>
        <dbReference type="EMBL" id="MCI0755772.1"/>
    </source>
</evidence>
<feature type="domain" description="Metallo-beta-lactamase" evidence="2">
    <location>
        <begin position="55"/>
        <end position="271"/>
    </location>
</feature>
<evidence type="ECO:0000259" key="2">
    <source>
        <dbReference type="SMART" id="SM00849"/>
    </source>
</evidence>
<organism evidence="3 4">
    <name type="scientific">Teichococcus vastitatis</name>
    <dbReference type="NCBI Taxonomy" id="2307076"/>
    <lineage>
        <taxon>Bacteria</taxon>
        <taxon>Pseudomonadati</taxon>
        <taxon>Pseudomonadota</taxon>
        <taxon>Alphaproteobacteria</taxon>
        <taxon>Acetobacterales</taxon>
        <taxon>Roseomonadaceae</taxon>
        <taxon>Roseomonas</taxon>
    </lineage>
</organism>
<dbReference type="Proteomes" id="UP001201985">
    <property type="component" value="Unassembled WGS sequence"/>
</dbReference>
<sequence length="359" mass="38885">MQLKQIPDPVGGDVSVGAHGRGLNFPEEPPRPGKAIELADGVLWMRLPVAGRLQHVNIYALDDGDEWTLIDCGQQDAASMEALQALLSGPLRRKPVRNLVLTHHHADHAGGTASLVVQGARPWASRAAWLHLRMLSLETPGTMLPTRTAFNRWLGMSSEEAAALAAAVKNLTLLAPTPPPGYRRLEEGQALTMGRRSWRVRLGDGHAPEHASFWSEDGSLVIIGDQALPSISASLGVDVHEPHRDTVGDWLSASSRLGALADERRLVLPGHERPYRGLSFRLRQIADKHNAVLARLRSSLEIGPCTAMQTLKQALGDELLQEDSSAAAEVMAHLLHLEKRGEAVSQLGKDGALHFARAS</sequence>
<dbReference type="SMART" id="SM00849">
    <property type="entry name" value="Lactamase_B"/>
    <property type="match status" value="1"/>
</dbReference>
<dbReference type="SUPFAM" id="SSF56281">
    <property type="entry name" value="Metallo-hydrolase/oxidoreductase"/>
    <property type="match status" value="1"/>
</dbReference>
<dbReference type="Gene3D" id="3.60.15.10">
    <property type="entry name" value="Ribonuclease Z/Hydroxyacylglutathione hydrolase-like"/>
    <property type="match status" value="1"/>
</dbReference>
<dbReference type="Pfam" id="PF00753">
    <property type="entry name" value="Lactamase_B"/>
    <property type="match status" value="1"/>
</dbReference>
<dbReference type="InterPro" id="IPR001279">
    <property type="entry name" value="Metallo-B-lactamas"/>
</dbReference>
<dbReference type="InterPro" id="IPR036866">
    <property type="entry name" value="RibonucZ/Hydroxyglut_hydro"/>
</dbReference>
<evidence type="ECO:0000256" key="1">
    <source>
        <dbReference type="SAM" id="MobiDB-lite"/>
    </source>
</evidence>
<keyword evidence="4" id="KW-1185">Reference proteome</keyword>
<reference evidence="3 4" key="1">
    <citation type="submission" date="2022-03" db="EMBL/GenBank/DDBJ databases">
        <title>Complete genome analysis of Roseomonas KG 17.1 : a prolific producer of plant growth promoters.</title>
        <authorList>
            <person name="Saadouli I."/>
            <person name="Najjari A."/>
            <person name="Mosbah A."/>
            <person name="Ouzari H.I."/>
        </authorList>
    </citation>
    <scope>NUCLEOTIDE SEQUENCE [LARGE SCALE GENOMIC DNA]</scope>
    <source>
        <strain evidence="3 4">KG17-1</strain>
    </source>
</reference>
<name>A0ABS9W8Z6_9PROT</name>
<dbReference type="PANTHER" id="PTHR23131:SF4">
    <property type="entry name" value="METALLO-BETA-LACTAMASE SUPERFAMILY POTEIN"/>
    <property type="match status" value="1"/>
</dbReference>
<accession>A0ABS9W8Z6</accession>
<evidence type="ECO:0000313" key="4">
    <source>
        <dbReference type="Proteomes" id="UP001201985"/>
    </source>
</evidence>
<proteinExistence type="predicted"/>
<dbReference type="RefSeq" id="WP_241793621.1">
    <property type="nucleotide sequence ID" value="NZ_JALBUU010000055.1"/>
</dbReference>
<feature type="region of interest" description="Disordered" evidence="1">
    <location>
        <begin position="1"/>
        <end position="29"/>
    </location>
</feature>
<protein>
    <submittedName>
        <fullName evidence="3">MBL fold metallo-hydrolase</fullName>
    </submittedName>
</protein>